<sequence length="326" mass="37160">MATMHSQLDGRAPALDRRPARAMSWPALHIDRWRETYRTLHLYAQIVGKIKLAQTPKTNQWWNVPFYVSTRGLRTGPVPQPGLVGERTFEMAFDFIRHELEISDCDGRVRTLALVPALPVSDFYRELNRILVGLGIEVAIRQTACGIPMTMPFSRDSEHHTYLPDDAAAFFQVLRRVASVLETFRSRFRGKCSPVQFFWGQFDLVVTRFNGWRIPSPPGPRVLRDRYDEESISFGFWPGDAWGSSDQRALDAVFYSHTVPEPAGLTKYPVDVGGAYFDEKRREFLLPYERVRTSADPAHMILQFAEGTYDAGASLAGWNRGELAYP</sequence>
<reference evidence="1" key="1">
    <citation type="submission" date="2021-12" db="EMBL/GenBank/DDBJ databases">
        <title>Discovery of the Pendulisporaceae a myxobacterial family with distinct sporulation behavior and unique specialized metabolism.</title>
        <authorList>
            <person name="Garcia R."/>
            <person name="Popoff A."/>
            <person name="Bader C.D."/>
            <person name="Loehr J."/>
            <person name="Walesch S."/>
            <person name="Walt C."/>
            <person name="Boldt J."/>
            <person name="Bunk B."/>
            <person name="Haeckl F.J.F.P.J."/>
            <person name="Gunesch A.P."/>
            <person name="Birkelbach J."/>
            <person name="Nuebel U."/>
            <person name="Pietschmann T."/>
            <person name="Bach T."/>
            <person name="Mueller R."/>
        </authorList>
    </citation>
    <scope>NUCLEOTIDE SEQUENCE</scope>
    <source>
        <strain evidence="1">MSr11367</strain>
    </source>
</reference>
<evidence type="ECO:0000313" key="2">
    <source>
        <dbReference type="Proteomes" id="UP001374803"/>
    </source>
</evidence>
<evidence type="ECO:0000313" key="1">
    <source>
        <dbReference type="EMBL" id="WXB07923.1"/>
    </source>
</evidence>
<dbReference type="Proteomes" id="UP001374803">
    <property type="component" value="Chromosome"/>
</dbReference>
<proteinExistence type="predicted"/>
<name>A0ABZ2LAI7_9BACT</name>
<accession>A0ABZ2LAI7</accession>
<gene>
    <name evidence="1" type="ORF">LVJ94_11850</name>
</gene>
<protein>
    <submittedName>
        <fullName evidence="1">DUF5996 family protein</fullName>
    </submittedName>
</protein>
<dbReference type="EMBL" id="CP089983">
    <property type="protein sequence ID" value="WXB07923.1"/>
    <property type="molecule type" value="Genomic_DNA"/>
</dbReference>
<dbReference type="InterPro" id="IPR046038">
    <property type="entry name" value="DUF5996"/>
</dbReference>
<organism evidence="1 2">
    <name type="scientific">Pendulispora rubella</name>
    <dbReference type="NCBI Taxonomy" id="2741070"/>
    <lineage>
        <taxon>Bacteria</taxon>
        <taxon>Pseudomonadati</taxon>
        <taxon>Myxococcota</taxon>
        <taxon>Myxococcia</taxon>
        <taxon>Myxococcales</taxon>
        <taxon>Sorangiineae</taxon>
        <taxon>Pendulisporaceae</taxon>
        <taxon>Pendulispora</taxon>
    </lineage>
</organism>
<dbReference type="Pfam" id="PF19459">
    <property type="entry name" value="DUF5996"/>
    <property type="match status" value="1"/>
</dbReference>
<keyword evidence="2" id="KW-1185">Reference proteome</keyword>
<dbReference type="RefSeq" id="WP_394837591.1">
    <property type="nucleotide sequence ID" value="NZ_CP089929.1"/>
</dbReference>